<evidence type="ECO:0000256" key="1">
    <source>
        <dbReference type="ARBA" id="ARBA00008295"/>
    </source>
</evidence>
<dbReference type="InterPro" id="IPR004031">
    <property type="entry name" value="PMP22/EMP/MP20/Claudin"/>
</dbReference>
<feature type="transmembrane region" description="Helical" evidence="8">
    <location>
        <begin position="122"/>
        <end position="144"/>
    </location>
</feature>
<name>A0AAD5AV66_SILAS</name>
<evidence type="ECO:0000256" key="7">
    <source>
        <dbReference type="ARBA" id="ARBA00023136"/>
    </source>
</evidence>
<keyword evidence="11" id="KW-1185">Reference proteome</keyword>
<evidence type="ECO:0000256" key="6">
    <source>
        <dbReference type="ARBA" id="ARBA00022989"/>
    </source>
</evidence>
<organism evidence="10 11">
    <name type="scientific">Silurus asotus</name>
    <name type="common">Amur catfish</name>
    <name type="synonym">Parasilurus asotus</name>
    <dbReference type="NCBI Taxonomy" id="30991"/>
    <lineage>
        <taxon>Eukaryota</taxon>
        <taxon>Metazoa</taxon>
        <taxon>Chordata</taxon>
        <taxon>Craniata</taxon>
        <taxon>Vertebrata</taxon>
        <taxon>Euteleostomi</taxon>
        <taxon>Actinopterygii</taxon>
        <taxon>Neopterygii</taxon>
        <taxon>Teleostei</taxon>
        <taxon>Ostariophysi</taxon>
        <taxon>Siluriformes</taxon>
        <taxon>Siluridae</taxon>
        <taxon>Silurus</taxon>
    </lineage>
</organism>
<dbReference type="PRINTS" id="PR01077">
    <property type="entry name" value="CLAUDIN"/>
</dbReference>
<dbReference type="EMBL" id="MU551603">
    <property type="protein sequence ID" value="KAI5623493.1"/>
    <property type="molecule type" value="Genomic_DNA"/>
</dbReference>
<evidence type="ECO:0000256" key="9">
    <source>
        <dbReference type="SAM" id="MobiDB-lite"/>
    </source>
</evidence>
<comment type="function">
    <text evidence="8">Claudins function as major constituents of the tight junction complexes that regulate the permeability of epithelia.</text>
</comment>
<dbReference type="Pfam" id="PF00822">
    <property type="entry name" value="PMP22_Claudin"/>
    <property type="match status" value="1"/>
</dbReference>
<dbReference type="GO" id="GO:0005886">
    <property type="term" value="C:plasma membrane"/>
    <property type="evidence" value="ECO:0007669"/>
    <property type="project" value="UniProtKB-SubCell"/>
</dbReference>
<evidence type="ECO:0000256" key="5">
    <source>
        <dbReference type="ARBA" id="ARBA00022949"/>
    </source>
</evidence>
<evidence type="ECO:0000256" key="4">
    <source>
        <dbReference type="ARBA" id="ARBA00022692"/>
    </source>
</evidence>
<dbReference type="InterPro" id="IPR006187">
    <property type="entry name" value="Claudin"/>
</dbReference>
<dbReference type="GO" id="GO:0005923">
    <property type="term" value="C:bicellular tight junction"/>
    <property type="evidence" value="ECO:0007669"/>
    <property type="project" value="UniProtKB-SubCell"/>
</dbReference>
<keyword evidence="4 8" id="KW-0812">Transmembrane</keyword>
<protein>
    <recommendedName>
        <fullName evidence="8">Claudin</fullName>
    </recommendedName>
</protein>
<keyword evidence="3 8" id="KW-1003">Cell membrane</keyword>
<accession>A0AAD5AV66</accession>
<evidence type="ECO:0000256" key="2">
    <source>
        <dbReference type="ARBA" id="ARBA00022427"/>
    </source>
</evidence>
<dbReference type="Gene3D" id="1.20.140.150">
    <property type="match status" value="1"/>
</dbReference>
<comment type="subcellular location">
    <subcellularLocation>
        <location evidence="8">Cell junction</location>
        <location evidence="8">Tight junction</location>
    </subcellularLocation>
    <subcellularLocation>
        <location evidence="8">Cell membrane</location>
        <topology evidence="8">Multi-pass membrane protein</topology>
    </subcellularLocation>
</comment>
<dbReference type="InterPro" id="IPR017974">
    <property type="entry name" value="Claudin_CS"/>
</dbReference>
<keyword evidence="5 8" id="KW-0965">Cell junction</keyword>
<feature type="transmembrane region" description="Helical" evidence="8">
    <location>
        <begin position="9"/>
        <end position="30"/>
    </location>
</feature>
<evidence type="ECO:0000313" key="10">
    <source>
        <dbReference type="EMBL" id="KAI5623493.1"/>
    </source>
</evidence>
<evidence type="ECO:0000256" key="8">
    <source>
        <dbReference type="RuleBase" id="RU060637"/>
    </source>
</evidence>
<evidence type="ECO:0000313" key="11">
    <source>
        <dbReference type="Proteomes" id="UP001205998"/>
    </source>
</evidence>
<comment type="similarity">
    <text evidence="1 8">Belongs to the claudin family.</text>
</comment>
<sequence>MPTTGVQVIGFLVSITGWVGGVLVCAAPYWRVSAFVGDELVVSEVVWEGLWMTCLSQLGRIQCKVYDSALALSGSTQFCRVMVILSLLFGLFAMPLGVIGMKCTHCLEGVRDAKARLVRMAGGVFMVAGVAFFLPIFWTTFAVIRDFYDTNVPPPRKRELGPALYLGGGVACMMLAGGVLLYQGGSAPSGAPSKPFFGKGAGPAKDNHPTAVAEGKQDRAYV</sequence>
<evidence type="ECO:0000256" key="3">
    <source>
        <dbReference type="ARBA" id="ARBA00022475"/>
    </source>
</evidence>
<dbReference type="PANTHER" id="PTHR12002">
    <property type="entry name" value="CLAUDIN"/>
    <property type="match status" value="1"/>
</dbReference>
<feature type="transmembrane region" description="Helical" evidence="8">
    <location>
        <begin position="164"/>
        <end position="182"/>
    </location>
</feature>
<keyword evidence="6 8" id="KW-1133">Transmembrane helix</keyword>
<keyword evidence="2 8" id="KW-0796">Tight junction</keyword>
<comment type="caution">
    <text evidence="10">The sequence shown here is derived from an EMBL/GenBank/DDBJ whole genome shotgun (WGS) entry which is preliminary data.</text>
</comment>
<dbReference type="GO" id="GO:0005198">
    <property type="term" value="F:structural molecule activity"/>
    <property type="evidence" value="ECO:0007669"/>
    <property type="project" value="InterPro"/>
</dbReference>
<feature type="region of interest" description="Disordered" evidence="9">
    <location>
        <begin position="196"/>
        <end position="222"/>
    </location>
</feature>
<dbReference type="AlphaFoldDB" id="A0AAD5AV66"/>
<feature type="transmembrane region" description="Helical" evidence="8">
    <location>
        <begin position="81"/>
        <end position="101"/>
    </location>
</feature>
<gene>
    <name evidence="10" type="ORF">C0J50_17280</name>
</gene>
<proteinExistence type="inferred from homology"/>
<reference evidence="10" key="1">
    <citation type="submission" date="2018-07" db="EMBL/GenBank/DDBJ databases">
        <title>Comparative genomics of catfishes provides insights into carnivory and benthic adaptation.</title>
        <authorList>
            <person name="Zhang Y."/>
            <person name="Wang D."/>
            <person name="Peng Z."/>
            <person name="Zheng S."/>
            <person name="Shao F."/>
            <person name="Tao W."/>
        </authorList>
    </citation>
    <scope>NUCLEOTIDE SEQUENCE</scope>
    <source>
        <strain evidence="10">Chongqing</strain>
    </source>
</reference>
<dbReference type="Proteomes" id="UP001205998">
    <property type="component" value="Unassembled WGS sequence"/>
</dbReference>
<dbReference type="PROSITE" id="PS01346">
    <property type="entry name" value="CLAUDIN"/>
    <property type="match status" value="1"/>
</dbReference>
<keyword evidence="7 8" id="KW-0472">Membrane</keyword>